<protein>
    <submittedName>
        <fullName evidence="2">Phytanoyl-CoA dioxygenase</fullName>
    </submittedName>
</protein>
<dbReference type="AlphaFoldDB" id="B4CZI3"/>
<dbReference type="STRING" id="497964.CfE428DRAFT_2071"/>
<dbReference type="Pfam" id="PF05721">
    <property type="entry name" value="PhyH"/>
    <property type="match status" value="1"/>
</dbReference>
<dbReference type="GO" id="GO:0005506">
    <property type="term" value="F:iron ion binding"/>
    <property type="evidence" value="ECO:0007669"/>
    <property type="project" value="UniProtKB-ARBA"/>
</dbReference>
<keyword evidence="3" id="KW-1185">Reference proteome</keyword>
<dbReference type="EMBL" id="ABVL01000005">
    <property type="protein sequence ID" value="EDY20147.1"/>
    <property type="molecule type" value="Genomic_DNA"/>
</dbReference>
<evidence type="ECO:0000313" key="2">
    <source>
        <dbReference type="EMBL" id="EDY20147.1"/>
    </source>
</evidence>
<evidence type="ECO:0000256" key="1">
    <source>
        <dbReference type="ARBA" id="ARBA00001954"/>
    </source>
</evidence>
<dbReference type="PANTHER" id="PTHR20883:SF48">
    <property type="entry name" value="ECTOINE DIOXYGENASE"/>
    <property type="match status" value="1"/>
</dbReference>
<dbReference type="eggNOG" id="COG5285">
    <property type="taxonomic scope" value="Bacteria"/>
</dbReference>
<proteinExistence type="predicted"/>
<accession>B4CZI3</accession>
<keyword evidence="2" id="KW-0223">Dioxygenase</keyword>
<dbReference type="InParanoid" id="B4CZI3"/>
<comment type="cofactor">
    <cofactor evidence="1">
        <name>Fe(2+)</name>
        <dbReference type="ChEBI" id="CHEBI:29033"/>
    </cofactor>
</comment>
<reference evidence="2 3" key="1">
    <citation type="journal article" date="2011" name="J. Bacteriol.">
        <title>Genome sequence of Chthoniobacter flavus Ellin428, an aerobic heterotrophic soil bacterium.</title>
        <authorList>
            <person name="Kant R."/>
            <person name="van Passel M.W."/>
            <person name="Palva A."/>
            <person name="Lucas S."/>
            <person name="Lapidus A."/>
            <person name="Glavina Del Rio T."/>
            <person name="Dalin E."/>
            <person name="Tice H."/>
            <person name="Bruce D."/>
            <person name="Goodwin L."/>
            <person name="Pitluck S."/>
            <person name="Larimer F.W."/>
            <person name="Land M.L."/>
            <person name="Hauser L."/>
            <person name="Sangwan P."/>
            <person name="de Vos W.M."/>
            <person name="Janssen P.H."/>
            <person name="Smidt H."/>
        </authorList>
    </citation>
    <scope>NUCLEOTIDE SEQUENCE [LARGE SCALE GENOMIC DNA]</scope>
    <source>
        <strain evidence="2 3">Ellin428</strain>
    </source>
</reference>
<dbReference type="Gene3D" id="2.60.120.620">
    <property type="entry name" value="q2cbj1_9rhob like domain"/>
    <property type="match status" value="1"/>
</dbReference>
<sequence length="283" mass="31985">MKKGKLSPKQVAAYHRDGFIIARKFFDREEINLLRGAAHADRVLDEHSFSRDDGTGAKVRLSLWNHPGDGIYGMFARCHKLVDSVEQVLDDEAYHYHSKMIMKDAKVGGAWAWHQDYGYWYQNGVLTPNLCSVSIAVDAATKENGCLQVLKGTHQMGRIDHVLSGDQAGADMERVREAMKRYELVYCVMQPGDALFFHSNLLHASARNDSDKPRWSMICCYNAKANNPYKEAHHPCYTPLKKVADAMIKKAGARRFAEDQSNVAWLQVKKDQSARTLKKKVAA</sequence>
<dbReference type="PANTHER" id="PTHR20883">
    <property type="entry name" value="PHYTANOYL-COA DIOXYGENASE DOMAIN CONTAINING 1"/>
    <property type="match status" value="1"/>
</dbReference>
<name>B4CZI3_9BACT</name>
<dbReference type="InterPro" id="IPR008775">
    <property type="entry name" value="Phytyl_CoA_dOase-like"/>
</dbReference>
<evidence type="ECO:0000313" key="3">
    <source>
        <dbReference type="Proteomes" id="UP000005824"/>
    </source>
</evidence>
<dbReference type="SUPFAM" id="SSF51197">
    <property type="entry name" value="Clavaminate synthase-like"/>
    <property type="match status" value="1"/>
</dbReference>
<dbReference type="RefSeq" id="WP_006979396.1">
    <property type="nucleotide sequence ID" value="NZ_ABVL01000005.1"/>
</dbReference>
<keyword evidence="2" id="KW-0560">Oxidoreductase</keyword>
<gene>
    <name evidence="2" type="ORF">CfE428DRAFT_2071</name>
</gene>
<dbReference type="GO" id="GO:0016706">
    <property type="term" value="F:2-oxoglutarate-dependent dioxygenase activity"/>
    <property type="evidence" value="ECO:0007669"/>
    <property type="project" value="UniProtKB-ARBA"/>
</dbReference>
<dbReference type="Proteomes" id="UP000005824">
    <property type="component" value="Unassembled WGS sequence"/>
</dbReference>
<comment type="caution">
    <text evidence="2">The sequence shown here is derived from an EMBL/GenBank/DDBJ whole genome shotgun (WGS) entry which is preliminary data.</text>
</comment>
<organism evidence="2 3">
    <name type="scientific">Chthoniobacter flavus Ellin428</name>
    <dbReference type="NCBI Taxonomy" id="497964"/>
    <lineage>
        <taxon>Bacteria</taxon>
        <taxon>Pseudomonadati</taxon>
        <taxon>Verrucomicrobiota</taxon>
        <taxon>Spartobacteria</taxon>
        <taxon>Chthoniobacterales</taxon>
        <taxon>Chthoniobacteraceae</taxon>
        <taxon>Chthoniobacter</taxon>
    </lineage>
</organism>